<dbReference type="GO" id="GO:0005313">
    <property type="term" value="F:L-glutamate transmembrane transporter activity"/>
    <property type="evidence" value="ECO:0007669"/>
    <property type="project" value="TreeGrafter"/>
</dbReference>
<evidence type="ECO:0000313" key="4">
    <source>
        <dbReference type="Proteomes" id="UP000290289"/>
    </source>
</evidence>
<comment type="caution">
    <text evidence="3">The sequence shown here is derived from an EMBL/GenBank/DDBJ whole genome shotgun (WGS) entry which is preliminary data.</text>
</comment>
<protein>
    <submittedName>
        <fullName evidence="3">Uncharacterized protein</fullName>
    </submittedName>
</protein>
<dbReference type="Gene3D" id="1.20.1740.10">
    <property type="entry name" value="Amino acid/polyamine transporter I"/>
    <property type="match status" value="1"/>
</dbReference>
<dbReference type="GO" id="GO:0015189">
    <property type="term" value="F:L-lysine transmembrane transporter activity"/>
    <property type="evidence" value="ECO:0007669"/>
    <property type="project" value="TreeGrafter"/>
</dbReference>
<keyword evidence="4" id="KW-1185">Reference proteome</keyword>
<keyword evidence="2" id="KW-0472">Membrane</keyword>
<dbReference type="PANTHER" id="PTHR43243:SF1">
    <property type="entry name" value="CATIONIC AMINO ACID TRANSPORTER 1"/>
    <property type="match status" value="1"/>
</dbReference>
<dbReference type="AlphaFoldDB" id="A0A498KL80"/>
<name>A0A498KL80_MALDO</name>
<dbReference type="GO" id="GO:0005886">
    <property type="term" value="C:plasma membrane"/>
    <property type="evidence" value="ECO:0007669"/>
    <property type="project" value="TreeGrafter"/>
</dbReference>
<dbReference type="PANTHER" id="PTHR43243">
    <property type="entry name" value="INNER MEMBRANE TRANSPORTER YGJI-RELATED"/>
    <property type="match status" value="1"/>
</dbReference>
<gene>
    <name evidence="3" type="ORF">DVH24_014507</name>
</gene>
<accession>A0A498KL80</accession>
<proteinExistence type="inferred from homology"/>
<reference evidence="3 4" key="1">
    <citation type="submission" date="2018-10" db="EMBL/GenBank/DDBJ databases">
        <title>A high-quality apple genome assembly.</title>
        <authorList>
            <person name="Hu J."/>
        </authorList>
    </citation>
    <scope>NUCLEOTIDE SEQUENCE [LARGE SCALE GENOMIC DNA]</scope>
    <source>
        <strain evidence="4">cv. HFTH1</strain>
        <tissue evidence="3">Young leaf</tissue>
    </source>
</reference>
<dbReference type="Proteomes" id="UP000290289">
    <property type="component" value="Chromosome 1"/>
</dbReference>
<evidence type="ECO:0000313" key="3">
    <source>
        <dbReference type="EMBL" id="RXI07941.1"/>
    </source>
</evidence>
<dbReference type="EMBL" id="RDQH01000327">
    <property type="protein sequence ID" value="RXI07941.1"/>
    <property type="molecule type" value="Genomic_DNA"/>
</dbReference>
<keyword evidence="2" id="KW-1133">Transmembrane helix</keyword>
<feature type="transmembrane region" description="Helical" evidence="2">
    <location>
        <begin position="61"/>
        <end position="80"/>
    </location>
</feature>
<sequence>MDDFLPDESFQNWGNYVDALKQTPGRFMDGVLARSIDNAELVEVNTRSHHEMKKTLSWWDLIWFGVGAVIDAGIFVLTGLKAKEYAGSSVML</sequence>
<keyword evidence="2" id="KW-0812">Transmembrane</keyword>
<evidence type="ECO:0000256" key="1">
    <source>
        <dbReference type="ARBA" id="ARBA00008572"/>
    </source>
</evidence>
<organism evidence="3 4">
    <name type="scientific">Malus domestica</name>
    <name type="common">Apple</name>
    <name type="synonym">Pyrus malus</name>
    <dbReference type="NCBI Taxonomy" id="3750"/>
    <lineage>
        <taxon>Eukaryota</taxon>
        <taxon>Viridiplantae</taxon>
        <taxon>Streptophyta</taxon>
        <taxon>Embryophyta</taxon>
        <taxon>Tracheophyta</taxon>
        <taxon>Spermatophyta</taxon>
        <taxon>Magnoliopsida</taxon>
        <taxon>eudicotyledons</taxon>
        <taxon>Gunneridae</taxon>
        <taxon>Pentapetalae</taxon>
        <taxon>rosids</taxon>
        <taxon>fabids</taxon>
        <taxon>Rosales</taxon>
        <taxon>Rosaceae</taxon>
        <taxon>Amygdaloideae</taxon>
        <taxon>Maleae</taxon>
        <taxon>Malus</taxon>
    </lineage>
</organism>
<comment type="similarity">
    <text evidence="1">Belongs to the amino acid-polyamine-organocation (APC) superfamily. Cationic amino acid transporter (CAT) (TC 2.A.3.3) family.</text>
</comment>
<evidence type="ECO:0000256" key="2">
    <source>
        <dbReference type="SAM" id="Phobius"/>
    </source>
</evidence>